<dbReference type="Proteomes" id="UP000762271">
    <property type="component" value="Unassembled WGS sequence"/>
</dbReference>
<feature type="domain" description="Glycosyl transferase family 1" evidence="1">
    <location>
        <begin position="195"/>
        <end position="310"/>
    </location>
</feature>
<dbReference type="Pfam" id="PF00534">
    <property type="entry name" value="Glycos_transf_1"/>
    <property type="match status" value="1"/>
</dbReference>
<name>A0AAE2YLP3_9BURK</name>
<dbReference type="PANTHER" id="PTHR12526">
    <property type="entry name" value="GLYCOSYLTRANSFERASE"/>
    <property type="match status" value="1"/>
</dbReference>
<comment type="caution">
    <text evidence="2">The sequence shown here is derived from an EMBL/GenBank/DDBJ whole genome shotgun (WGS) entry which is preliminary data.</text>
</comment>
<evidence type="ECO:0000259" key="1">
    <source>
        <dbReference type="Pfam" id="PF00534"/>
    </source>
</evidence>
<dbReference type="PANTHER" id="PTHR12526:SF630">
    <property type="entry name" value="GLYCOSYLTRANSFERASE"/>
    <property type="match status" value="1"/>
</dbReference>
<dbReference type="EMBL" id="JAANGI010000001">
    <property type="protein sequence ID" value="MBT8591828.1"/>
    <property type="molecule type" value="Genomic_DNA"/>
</dbReference>
<evidence type="ECO:0000313" key="3">
    <source>
        <dbReference type="Proteomes" id="UP000762271"/>
    </source>
</evidence>
<organism evidence="2 3">
    <name type="scientific">Polynucleobacter paneuropaeus</name>
    <dbReference type="NCBI Taxonomy" id="2527775"/>
    <lineage>
        <taxon>Bacteria</taxon>
        <taxon>Pseudomonadati</taxon>
        <taxon>Pseudomonadota</taxon>
        <taxon>Betaproteobacteria</taxon>
        <taxon>Burkholderiales</taxon>
        <taxon>Burkholderiaceae</taxon>
        <taxon>Polynucleobacter</taxon>
    </lineage>
</organism>
<dbReference type="GO" id="GO:0016757">
    <property type="term" value="F:glycosyltransferase activity"/>
    <property type="evidence" value="ECO:0007669"/>
    <property type="project" value="InterPro"/>
</dbReference>
<dbReference type="CDD" id="cd03801">
    <property type="entry name" value="GT4_PimA-like"/>
    <property type="match status" value="1"/>
</dbReference>
<dbReference type="AlphaFoldDB" id="A0AAE2YLP3"/>
<evidence type="ECO:0000313" key="2">
    <source>
        <dbReference type="EMBL" id="MBT8591828.1"/>
    </source>
</evidence>
<sequence>MRIMVVSRSWPAYERSGVSLAAHKHTQMLIDAGHELHIVGSHAAIEQEALNAQKYYVPSSGSGALYAPTKVDKKLLSHTMSTIKPDIIILEAWQTALTEACIDVASKQHIPTLMISHGISIHPYNKSVRHWIRYLAWLPYQWFCLPSRIKKITAMTALDLQVRSARFYDRDLARSLDKPVFELSNSPALKISPFKARSERKNQILVLGYFSEVKNQLRALAILKDLPQSTTMLLVGKKEGAYYQACLGYVKQYHLGARVVFCEDHEMDLAKEFSQSMIVLQTSITEALPITLLEAMASGTPFVATAVGAASTLPGGIHADHLSEQVQSIKQLFGDQLLWNQLAEQGKAAYDQGFTDARVQEQLYSAVDKTLAIHKRQMN</sequence>
<gene>
    <name evidence="2" type="ORF">G6693_07815</name>
</gene>
<reference evidence="2" key="1">
    <citation type="journal article" date="2021" name="Genome Biol. Evol.">
        <title>Continental-Scale Gene Flow Prevents Allopatric Divergence of Pelagic Freshwater Bacteria.</title>
        <authorList>
            <person name="Hoetzinger M."/>
            <person name="Pitt A."/>
            <person name="Huemer A."/>
            <person name="Hahn M.W."/>
        </authorList>
    </citation>
    <scope>NUCLEOTIDE SEQUENCE</scope>
    <source>
        <strain evidence="2">AP-YLGG-20-G6</strain>
    </source>
</reference>
<proteinExistence type="predicted"/>
<dbReference type="InterPro" id="IPR001296">
    <property type="entry name" value="Glyco_trans_1"/>
</dbReference>
<dbReference type="Gene3D" id="3.40.50.2000">
    <property type="entry name" value="Glycogen Phosphorylase B"/>
    <property type="match status" value="2"/>
</dbReference>
<dbReference type="SUPFAM" id="SSF53756">
    <property type="entry name" value="UDP-Glycosyltransferase/glycogen phosphorylase"/>
    <property type="match status" value="1"/>
</dbReference>
<protein>
    <submittedName>
        <fullName evidence="2">Glycosyltransferase family 4 protein</fullName>
    </submittedName>
</protein>
<accession>A0AAE2YLP3</accession>